<keyword evidence="3" id="KW-1185">Reference proteome</keyword>
<dbReference type="RefSeq" id="WP_025061737.1">
    <property type="nucleotide sequence ID" value="NZ_RAQK01000002.1"/>
</dbReference>
<feature type="transmembrane region" description="Helical" evidence="1">
    <location>
        <begin position="21"/>
        <end position="44"/>
    </location>
</feature>
<dbReference type="AlphaFoldDB" id="A0A420DJ32"/>
<name>A0A420DJ32_9RHOB</name>
<accession>A0A420DJ32</accession>
<keyword evidence="1" id="KW-1133">Transmembrane helix</keyword>
<evidence type="ECO:0000256" key="1">
    <source>
        <dbReference type="SAM" id="Phobius"/>
    </source>
</evidence>
<keyword evidence="1" id="KW-0812">Transmembrane</keyword>
<evidence type="ECO:0000313" key="3">
    <source>
        <dbReference type="Proteomes" id="UP000284407"/>
    </source>
</evidence>
<dbReference type="STRING" id="1443111.Z949_1142"/>
<proteinExistence type="predicted"/>
<dbReference type="OrthoDB" id="7876207at2"/>
<organism evidence="2 3">
    <name type="scientific">Sulfitobacter guttiformis</name>
    <dbReference type="NCBI Taxonomy" id="74349"/>
    <lineage>
        <taxon>Bacteria</taxon>
        <taxon>Pseudomonadati</taxon>
        <taxon>Pseudomonadota</taxon>
        <taxon>Alphaproteobacteria</taxon>
        <taxon>Rhodobacterales</taxon>
        <taxon>Roseobacteraceae</taxon>
        <taxon>Sulfitobacter</taxon>
    </lineage>
</organism>
<evidence type="ECO:0000313" key="2">
    <source>
        <dbReference type="EMBL" id="RKE94228.1"/>
    </source>
</evidence>
<comment type="caution">
    <text evidence="2">The sequence shown here is derived from an EMBL/GenBank/DDBJ whole genome shotgun (WGS) entry which is preliminary data.</text>
</comment>
<dbReference type="EMBL" id="RAQK01000002">
    <property type="protein sequence ID" value="RKE94228.1"/>
    <property type="molecule type" value="Genomic_DNA"/>
</dbReference>
<protein>
    <recommendedName>
        <fullName evidence="4">Flp pilus assembly protein TadG</fullName>
    </recommendedName>
</protein>
<reference evidence="2 3" key="1">
    <citation type="submission" date="2018-09" db="EMBL/GenBank/DDBJ databases">
        <title>Genomic Encyclopedia of Archaeal and Bacterial Type Strains, Phase II (KMG-II): from individual species to whole genera.</title>
        <authorList>
            <person name="Goeker M."/>
        </authorList>
    </citation>
    <scope>NUCLEOTIDE SEQUENCE [LARGE SCALE GENOMIC DNA]</scope>
    <source>
        <strain evidence="2 3">DSM 11458</strain>
    </source>
</reference>
<gene>
    <name evidence="2" type="ORF">C8N30_3346</name>
</gene>
<dbReference type="Proteomes" id="UP000284407">
    <property type="component" value="Unassembled WGS sequence"/>
</dbReference>
<evidence type="ECO:0008006" key="4">
    <source>
        <dbReference type="Google" id="ProtNLM"/>
    </source>
</evidence>
<sequence>MLKSIFQKLLLSKFVRREDGVIAIETMIMLPLMFLTFMALFTTFDAYRQYAMNQKAAYTISDMLSRETMAIDDAYIDGTQMIFEVMTRSRQQSSVRVTVVRFDGEENQMVLEWSESRGGLASRDNASVADWIEMLPQMVDGEEMIVVETWSRYAPAFRIGLGEKDVTNFIFTRPRYAPQIEFDDGQDELNS</sequence>
<keyword evidence="1" id="KW-0472">Membrane</keyword>